<dbReference type="EMBL" id="FNLM01000036">
    <property type="protein sequence ID" value="SDU84205.1"/>
    <property type="molecule type" value="Genomic_DNA"/>
</dbReference>
<name>A0A1H2LU02_9ACTN</name>
<dbReference type="SUPFAM" id="SSF52980">
    <property type="entry name" value="Restriction endonuclease-like"/>
    <property type="match status" value="1"/>
</dbReference>
<accession>A0A1H2LU02</accession>
<dbReference type="InterPro" id="IPR007569">
    <property type="entry name" value="DUF559"/>
</dbReference>
<dbReference type="PANTHER" id="PTHR38590:SF1">
    <property type="entry name" value="BLL0828 PROTEIN"/>
    <property type="match status" value="1"/>
</dbReference>
<dbReference type="STRING" id="158898.SAMN04488548_136832"/>
<proteinExistence type="predicted"/>
<evidence type="ECO:0000259" key="2">
    <source>
        <dbReference type="Pfam" id="PF04480"/>
    </source>
</evidence>
<feature type="domain" description="DUF559" evidence="2">
    <location>
        <begin position="283"/>
        <end position="349"/>
    </location>
</feature>
<sequence length="379" mass="40578">MVTSMDHPATSPALAAALRPGHVLRISDIDGPALDDLVDSVAADLPVFLDYRGPADRGARDVVTEVLDALESIVLALFPTWLPGRHAGELLDADEAEDAARRLCRDAAFTSIAVVHVARVAAGAPRTGSGPGNEARAAALTFLLRRAYHRDTVVLAVRADPDLPARAQQAAAAACRWIADHARLTVWLTCDALSTVSWVPELRIGVEGTDRPGLPAPDSAAAGETAVGAVDPPLLMVSRPAGSPAPHSAAEQALERALTHQHWARDRQWNRSPRDLDPLSPAVVVDLLWTRAKVVVEVDGADHRGPVKYARDRRRDNMLQRAGYLVLRYTNEQVLDDAALVAAELAAVLAERSRPTRARAARPAPPPPTPEESSWIIPG</sequence>
<dbReference type="Proteomes" id="UP000183180">
    <property type="component" value="Unassembled WGS sequence"/>
</dbReference>
<evidence type="ECO:0000313" key="3">
    <source>
        <dbReference type="EMBL" id="SDU84205.1"/>
    </source>
</evidence>
<dbReference type="InterPro" id="IPR011335">
    <property type="entry name" value="Restrct_endonuc-II-like"/>
</dbReference>
<evidence type="ECO:0000313" key="4">
    <source>
        <dbReference type="Proteomes" id="UP000183180"/>
    </source>
</evidence>
<dbReference type="PANTHER" id="PTHR38590">
    <property type="entry name" value="BLL0828 PROTEIN"/>
    <property type="match status" value="1"/>
</dbReference>
<protein>
    <recommendedName>
        <fullName evidence="2">DUF559 domain-containing protein</fullName>
    </recommendedName>
</protein>
<gene>
    <name evidence="3" type="ORF">SAMN04488548_136832</name>
</gene>
<feature type="region of interest" description="Disordered" evidence="1">
    <location>
        <begin position="351"/>
        <end position="379"/>
    </location>
</feature>
<dbReference type="Gene3D" id="3.40.960.10">
    <property type="entry name" value="VSR Endonuclease"/>
    <property type="match status" value="1"/>
</dbReference>
<dbReference type="AlphaFoldDB" id="A0A1H2LU02"/>
<reference evidence="3 4" key="1">
    <citation type="submission" date="2016-10" db="EMBL/GenBank/DDBJ databases">
        <authorList>
            <person name="de Groot N.N."/>
        </authorList>
    </citation>
    <scope>NUCLEOTIDE SEQUENCE [LARGE SCALE GENOMIC DNA]</scope>
    <source>
        <strain evidence="3 4">DSM 44215</strain>
    </source>
</reference>
<evidence type="ECO:0000256" key="1">
    <source>
        <dbReference type="SAM" id="MobiDB-lite"/>
    </source>
</evidence>
<dbReference type="InterPro" id="IPR047216">
    <property type="entry name" value="Endonuclease_DUF559_bact"/>
</dbReference>
<dbReference type="Pfam" id="PF04480">
    <property type="entry name" value="DUF559"/>
    <property type="match status" value="1"/>
</dbReference>
<organism evidence="3 4">
    <name type="scientific">Gordonia westfalica</name>
    <dbReference type="NCBI Taxonomy" id="158898"/>
    <lineage>
        <taxon>Bacteria</taxon>
        <taxon>Bacillati</taxon>
        <taxon>Actinomycetota</taxon>
        <taxon>Actinomycetes</taxon>
        <taxon>Mycobacteriales</taxon>
        <taxon>Gordoniaceae</taxon>
        <taxon>Gordonia</taxon>
    </lineage>
</organism>